<proteinExistence type="predicted"/>
<dbReference type="AlphaFoldDB" id="A0A381UB82"/>
<organism evidence="2">
    <name type="scientific">marine metagenome</name>
    <dbReference type="NCBI Taxonomy" id="408172"/>
    <lineage>
        <taxon>unclassified sequences</taxon>
        <taxon>metagenomes</taxon>
        <taxon>ecological metagenomes</taxon>
    </lineage>
</organism>
<protein>
    <submittedName>
        <fullName evidence="2">Uncharacterized protein</fullName>
    </submittedName>
</protein>
<feature type="coiled-coil region" evidence="1">
    <location>
        <begin position="3"/>
        <end position="37"/>
    </location>
</feature>
<keyword evidence="1" id="KW-0175">Coiled coil</keyword>
<reference evidence="2" key="1">
    <citation type="submission" date="2018-05" db="EMBL/GenBank/DDBJ databases">
        <authorList>
            <person name="Lanie J.A."/>
            <person name="Ng W.-L."/>
            <person name="Kazmierczak K.M."/>
            <person name="Andrzejewski T.M."/>
            <person name="Davidsen T.M."/>
            <person name="Wayne K.J."/>
            <person name="Tettelin H."/>
            <person name="Glass J.I."/>
            <person name="Rusch D."/>
            <person name="Podicherti R."/>
            <person name="Tsui H.-C.T."/>
            <person name="Winkler M.E."/>
        </authorList>
    </citation>
    <scope>NUCLEOTIDE SEQUENCE</scope>
</reference>
<name>A0A381UB82_9ZZZZ</name>
<dbReference type="EMBL" id="UINC01006086">
    <property type="protein sequence ID" value="SVA25389.1"/>
    <property type="molecule type" value="Genomic_DNA"/>
</dbReference>
<sequence>MSKIKSIKKAKSLTLENKELQNEWIAITERVEELEQENIQLTGVIGYLEFQLQQMKGREHSD</sequence>
<accession>A0A381UB82</accession>
<evidence type="ECO:0000313" key="2">
    <source>
        <dbReference type="EMBL" id="SVA25389.1"/>
    </source>
</evidence>
<evidence type="ECO:0000256" key="1">
    <source>
        <dbReference type="SAM" id="Coils"/>
    </source>
</evidence>
<gene>
    <name evidence="2" type="ORF">METZ01_LOCUS78243</name>
</gene>